<accession>A0AAV4RCY6</accession>
<sequence length="103" mass="11765">MSDISLFLCIWGTSFLIYTPVTSIPRLYPHLLHPHLLSFLTVRMGFEKAQVSSECAPRGWTLRPPVYNAADPFLCIVCLLSRRSFSNSSSSPDGVHREIIWRR</sequence>
<keyword evidence="2" id="KW-1185">Reference proteome</keyword>
<organism evidence="1 2">
    <name type="scientific">Caerostris darwini</name>
    <dbReference type="NCBI Taxonomy" id="1538125"/>
    <lineage>
        <taxon>Eukaryota</taxon>
        <taxon>Metazoa</taxon>
        <taxon>Ecdysozoa</taxon>
        <taxon>Arthropoda</taxon>
        <taxon>Chelicerata</taxon>
        <taxon>Arachnida</taxon>
        <taxon>Araneae</taxon>
        <taxon>Araneomorphae</taxon>
        <taxon>Entelegynae</taxon>
        <taxon>Araneoidea</taxon>
        <taxon>Araneidae</taxon>
        <taxon>Caerostris</taxon>
    </lineage>
</organism>
<dbReference type="EMBL" id="BPLQ01005855">
    <property type="protein sequence ID" value="GIY17967.1"/>
    <property type="molecule type" value="Genomic_DNA"/>
</dbReference>
<protein>
    <recommendedName>
        <fullName evidence="3">Secreted protein</fullName>
    </recommendedName>
</protein>
<evidence type="ECO:0000313" key="2">
    <source>
        <dbReference type="Proteomes" id="UP001054837"/>
    </source>
</evidence>
<reference evidence="1 2" key="1">
    <citation type="submission" date="2021-06" db="EMBL/GenBank/DDBJ databases">
        <title>Caerostris darwini draft genome.</title>
        <authorList>
            <person name="Kono N."/>
            <person name="Arakawa K."/>
        </authorList>
    </citation>
    <scope>NUCLEOTIDE SEQUENCE [LARGE SCALE GENOMIC DNA]</scope>
</reference>
<evidence type="ECO:0008006" key="3">
    <source>
        <dbReference type="Google" id="ProtNLM"/>
    </source>
</evidence>
<evidence type="ECO:0000313" key="1">
    <source>
        <dbReference type="EMBL" id="GIY17967.1"/>
    </source>
</evidence>
<gene>
    <name evidence="1" type="ORF">CDAR_7661</name>
</gene>
<dbReference type="Proteomes" id="UP001054837">
    <property type="component" value="Unassembled WGS sequence"/>
</dbReference>
<name>A0AAV4RCY6_9ARAC</name>
<comment type="caution">
    <text evidence="1">The sequence shown here is derived from an EMBL/GenBank/DDBJ whole genome shotgun (WGS) entry which is preliminary data.</text>
</comment>
<proteinExistence type="predicted"/>
<dbReference type="AlphaFoldDB" id="A0AAV4RCY6"/>